<name>A0ABS1U4M7_9PROT</name>
<dbReference type="EMBL" id="JAETWB010000007">
    <property type="protein sequence ID" value="MBL6079500.1"/>
    <property type="molecule type" value="Genomic_DNA"/>
</dbReference>
<sequence>MHETVRNVLKGVGDLAGHADTLSNDADLFDAGLSSYGTVEVMIGLENALGVEFPETALTRDSFSSINAIVRVLEGLQKDAAAAGGKAVDANGWPVAGETVQ</sequence>
<dbReference type="SUPFAM" id="SSF47336">
    <property type="entry name" value="ACP-like"/>
    <property type="match status" value="1"/>
</dbReference>
<dbReference type="NCBIfam" id="NF005480">
    <property type="entry name" value="PRK07081.1"/>
    <property type="match status" value="1"/>
</dbReference>
<evidence type="ECO:0000313" key="2">
    <source>
        <dbReference type="EMBL" id="MBL6079500.1"/>
    </source>
</evidence>
<proteinExistence type="predicted"/>
<feature type="domain" description="Carrier" evidence="1">
    <location>
        <begin position="1"/>
        <end position="77"/>
    </location>
</feature>
<dbReference type="Pfam" id="PF00550">
    <property type="entry name" value="PP-binding"/>
    <property type="match status" value="1"/>
</dbReference>
<dbReference type="PROSITE" id="PS50075">
    <property type="entry name" value="CARRIER"/>
    <property type="match status" value="1"/>
</dbReference>
<protein>
    <submittedName>
        <fullName evidence="2">Acyl carrier protein</fullName>
    </submittedName>
</protein>
<evidence type="ECO:0000259" key="1">
    <source>
        <dbReference type="PROSITE" id="PS50075"/>
    </source>
</evidence>
<dbReference type="Gene3D" id="1.10.1200.10">
    <property type="entry name" value="ACP-like"/>
    <property type="match status" value="1"/>
</dbReference>
<reference evidence="2 3" key="1">
    <citation type="submission" date="2021-01" db="EMBL/GenBank/DDBJ databases">
        <title>Belnapia mucosa sp. nov. and Belnapia arida sp. nov., isolated from the Tabernas Desert (Almeria, Spain).</title>
        <authorList>
            <person name="Molina-Menor E."/>
            <person name="Vidal-Verdu A."/>
            <person name="Calonge A."/>
            <person name="Satari L."/>
            <person name="Pereto J."/>
            <person name="Porcar M."/>
        </authorList>
    </citation>
    <scope>NUCLEOTIDE SEQUENCE [LARGE SCALE GENOMIC DNA]</scope>
    <source>
        <strain evidence="2 3">T18</strain>
    </source>
</reference>
<comment type="caution">
    <text evidence="2">The sequence shown here is derived from an EMBL/GenBank/DDBJ whole genome shotgun (WGS) entry which is preliminary data.</text>
</comment>
<keyword evidence="3" id="KW-1185">Reference proteome</keyword>
<accession>A0ABS1U4M7</accession>
<evidence type="ECO:0000313" key="3">
    <source>
        <dbReference type="Proteomes" id="UP000660885"/>
    </source>
</evidence>
<dbReference type="InterPro" id="IPR009081">
    <property type="entry name" value="PP-bd_ACP"/>
</dbReference>
<organism evidence="2 3">
    <name type="scientific">Belnapia arida</name>
    <dbReference type="NCBI Taxonomy" id="2804533"/>
    <lineage>
        <taxon>Bacteria</taxon>
        <taxon>Pseudomonadati</taxon>
        <taxon>Pseudomonadota</taxon>
        <taxon>Alphaproteobacteria</taxon>
        <taxon>Acetobacterales</taxon>
        <taxon>Roseomonadaceae</taxon>
        <taxon>Belnapia</taxon>
    </lineage>
</organism>
<dbReference type="Proteomes" id="UP000660885">
    <property type="component" value="Unassembled WGS sequence"/>
</dbReference>
<dbReference type="InterPro" id="IPR036736">
    <property type="entry name" value="ACP-like_sf"/>
</dbReference>
<gene>
    <name evidence="2" type="ORF">JMJ56_15885</name>
</gene>